<dbReference type="Gene3D" id="3.30.420.10">
    <property type="entry name" value="Ribonuclease H-like superfamily/Ribonuclease H"/>
    <property type="match status" value="1"/>
</dbReference>
<accession>A0AAV3QFB3</accession>
<dbReference type="EMBL" id="BAABME010004302">
    <property type="protein sequence ID" value="GAA0161876.1"/>
    <property type="molecule type" value="Genomic_DNA"/>
</dbReference>
<keyword evidence="2" id="KW-1185">Reference proteome</keyword>
<evidence type="ECO:0000313" key="1">
    <source>
        <dbReference type="EMBL" id="GAA0161876.1"/>
    </source>
</evidence>
<organism evidence="1 2">
    <name type="scientific">Lithospermum erythrorhizon</name>
    <name type="common">Purple gromwell</name>
    <name type="synonym">Lithospermum officinale var. erythrorhizon</name>
    <dbReference type="NCBI Taxonomy" id="34254"/>
    <lineage>
        <taxon>Eukaryota</taxon>
        <taxon>Viridiplantae</taxon>
        <taxon>Streptophyta</taxon>
        <taxon>Embryophyta</taxon>
        <taxon>Tracheophyta</taxon>
        <taxon>Spermatophyta</taxon>
        <taxon>Magnoliopsida</taxon>
        <taxon>eudicotyledons</taxon>
        <taxon>Gunneridae</taxon>
        <taxon>Pentapetalae</taxon>
        <taxon>asterids</taxon>
        <taxon>lamiids</taxon>
        <taxon>Boraginales</taxon>
        <taxon>Boraginaceae</taxon>
        <taxon>Boraginoideae</taxon>
        <taxon>Lithospermeae</taxon>
        <taxon>Lithospermum</taxon>
    </lineage>
</organism>
<protein>
    <recommendedName>
        <fullName evidence="3">RNase H type-1 domain-containing protein</fullName>
    </recommendedName>
</protein>
<dbReference type="GO" id="GO:0003676">
    <property type="term" value="F:nucleic acid binding"/>
    <property type="evidence" value="ECO:0007669"/>
    <property type="project" value="InterPro"/>
</dbReference>
<dbReference type="PANTHER" id="PTHR48475">
    <property type="entry name" value="RIBONUCLEASE H"/>
    <property type="match status" value="1"/>
</dbReference>
<sequence length="103" mass="11746">MRALRRTPGRRCHACGGNASMEDVLRRSSTLLILRKPQLLEQCRGIPSTNIRVKAAIELDIHRLEIYGDSQLVINQLQGDYEVWKPELIPYDGYAKSYCNLST</sequence>
<dbReference type="Proteomes" id="UP001454036">
    <property type="component" value="Unassembled WGS sequence"/>
</dbReference>
<evidence type="ECO:0000313" key="2">
    <source>
        <dbReference type="Proteomes" id="UP001454036"/>
    </source>
</evidence>
<comment type="caution">
    <text evidence="1">The sequence shown here is derived from an EMBL/GenBank/DDBJ whole genome shotgun (WGS) entry which is preliminary data.</text>
</comment>
<evidence type="ECO:0008006" key="3">
    <source>
        <dbReference type="Google" id="ProtNLM"/>
    </source>
</evidence>
<gene>
    <name evidence="1" type="ORF">LIER_18093</name>
</gene>
<dbReference type="AlphaFoldDB" id="A0AAV3QFB3"/>
<dbReference type="PANTHER" id="PTHR48475:SF1">
    <property type="entry name" value="RNASE H TYPE-1 DOMAIN-CONTAINING PROTEIN"/>
    <property type="match status" value="1"/>
</dbReference>
<dbReference type="InterPro" id="IPR036397">
    <property type="entry name" value="RNaseH_sf"/>
</dbReference>
<name>A0AAV3QFB3_LITER</name>
<reference evidence="1 2" key="1">
    <citation type="submission" date="2024-01" db="EMBL/GenBank/DDBJ databases">
        <title>The complete chloroplast genome sequence of Lithospermum erythrorhizon: insights into the phylogenetic relationship among Boraginaceae species and the maternal lineages of purple gromwells.</title>
        <authorList>
            <person name="Okada T."/>
            <person name="Watanabe K."/>
        </authorList>
    </citation>
    <scope>NUCLEOTIDE SEQUENCE [LARGE SCALE GENOMIC DNA]</scope>
</reference>
<proteinExistence type="predicted"/>